<dbReference type="SUPFAM" id="SSF49373">
    <property type="entry name" value="Invasin/intimin cell-adhesion fragments"/>
    <property type="match status" value="1"/>
</dbReference>
<dbReference type="InterPro" id="IPR002126">
    <property type="entry name" value="Cadherin-like_dom"/>
</dbReference>
<dbReference type="InterPro" id="IPR011050">
    <property type="entry name" value="Pectin_lyase_fold/virulence"/>
</dbReference>
<dbReference type="GO" id="GO:0007156">
    <property type="term" value="P:homophilic cell adhesion via plasma membrane adhesion molecules"/>
    <property type="evidence" value="ECO:0007669"/>
    <property type="project" value="InterPro"/>
</dbReference>
<dbReference type="GO" id="GO:0005509">
    <property type="term" value="F:calcium ion binding"/>
    <property type="evidence" value="ECO:0007669"/>
    <property type="project" value="InterPro"/>
</dbReference>
<accession>A0A644T8B5</accession>
<dbReference type="InterPro" id="IPR012334">
    <property type="entry name" value="Pectin_lyas_fold"/>
</dbReference>
<dbReference type="Gene3D" id="2.60.40.10">
    <property type="entry name" value="Immunoglobulins"/>
    <property type="match status" value="2"/>
</dbReference>
<dbReference type="InterPro" id="IPR006626">
    <property type="entry name" value="PbH1"/>
</dbReference>
<dbReference type="PROSITE" id="PS51127">
    <property type="entry name" value="BIG1"/>
    <property type="match status" value="1"/>
</dbReference>
<reference evidence="4" key="1">
    <citation type="submission" date="2019-08" db="EMBL/GenBank/DDBJ databases">
        <authorList>
            <person name="Kucharzyk K."/>
            <person name="Murdoch R.W."/>
            <person name="Higgins S."/>
            <person name="Loffler F."/>
        </authorList>
    </citation>
    <scope>NUCLEOTIDE SEQUENCE</scope>
</reference>
<organism evidence="4">
    <name type="scientific">bioreactor metagenome</name>
    <dbReference type="NCBI Taxonomy" id="1076179"/>
    <lineage>
        <taxon>unclassified sequences</taxon>
        <taxon>metagenomes</taxon>
        <taxon>ecological metagenomes</taxon>
    </lineage>
</organism>
<dbReference type="Gene3D" id="2.160.20.10">
    <property type="entry name" value="Single-stranded right-handed beta-helix, Pectin lyase-like"/>
    <property type="match status" value="1"/>
</dbReference>
<feature type="domain" description="Cadherin" evidence="2">
    <location>
        <begin position="462"/>
        <end position="547"/>
    </location>
</feature>
<comment type="similarity">
    <text evidence="1">Belongs to the intimin/invasin family.</text>
</comment>
<evidence type="ECO:0000259" key="3">
    <source>
        <dbReference type="PROSITE" id="PS51127"/>
    </source>
</evidence>
<dbReference type="SUPFAM" id="SSF49464">
    <property type="entry name" value="Carboxypeptidase regulatory domain-like"/>
    <property type="match status" value="1"/>
</dbReference>
<evidence type="ECO:0000256" key="1">
    <source>
        <dbReference type="ARBA" id="ARBA00010116"/>
    </source>
</evidence>
<dbReference type="InterPro" id="IPR013783">
    <property type="entry name" value="Ig-like_fold"/>
</dbReference>
<dbReference type="GO" id="GO:0016020">
    <property type="term" value="C:membrane"/>
    <property type="evidence" value="ECO:0007669"/>
    <property type="project" value="InterPro"/>
</dbReference>
<dbReference type="EMBL" id="VSSQ01000019">
    <property type="protein sequence ID" value="MPL63019.1"/>
    <property type="molecule type" value="Genomic_DNA"/>
</dbReference>
<name>A0A644T8B5_9ZZZZ</name>
<dbReference type="SUPFAM" id="SSF51126">
    <property type="entry name" value="Pectin lyase-like"/>
    <property type="match status" value="1"/>
</dbReference>
<gene>
    <name evidence="4" type="ORF">SDC9_08639</name>
</gene>
<protein>
    <submittedName>
        <fullName evidence="4">Uncharacterized protein</fullName>
    </submittedName>
</protein>
<dbReference type="SMART" id="SM00710">
    <property type="entry name" value="PbH1"/>
    <property type="match status" value="11"/>
</dbReference>
<evidence type="ECO:0000313" key="4">
    <source>
        <dbReference type="EMBL" id="MPL63019.1"/>
    </source>
</evidence>
<comment type="caution">
    <text evidence="4">The sequence shown here is derived from an EMBL/GenBank/DDBJ whole genome shotgun (WGS) entry which is preliminary data.</text>
</comment>
<dbReference type="InterPro" id="IPR008969">
    <property type="entry name" value="CarboxyPept-like_regulatory"/>
</dbReference>
<evidence type="ECO:0000259" key="2">
    <source>
        <dbReference type="PROSITE" id="PS50268"/>
    </source>
</evidence>
<dbReference type="AlphaFoldDB" id="A0A644T8B5"/>
<proteinExistence type="inferred from homology"/>
<dbReference type="PROSITE" id="PS50268">
    <property type="entry name" value="CADHERIN_2"/>
    <property type="match status" value="1"/>
</dbReference>
<dbReference type="InterPro" id="IPR003344">
    <property type="entry name" value="Big_1_dom"/>
</dbReference>
<sequence length="804" mass="86733">MFVTNKRFISIVLAISAVLLLFSLSAVSAATYNMDNSNTTTDIQNVINTDNDDDLEIRLADGDYTFSQIDVKRNATIIGQSKGGVVISGTGTLFNITSVNVRIINLTIIGFDTGIKSNSGGLTIVDNNITTNGISINISSNGAYGADLKGIKIENNTIDSLVDYWDYGAVYIYAPDYSRAIIDVSLLGNTIIGNGPSNSNGVRIRAVGCFSNITFTGNNITGTYYGVYLYADSSNNTNITFVNNNITGTYYGVALYAYSSNNTNITFVNNNITGTSYYGVYLDAYSSNNINITFDNNNIIGGLYGVYVYSYDGNLSGFNFLNNVINSTDGDGFYFFSNYGSVPTDVSDFIIRGNTIFAPNGAGLNFTGLYVGSLVNVTVEYNRILALVGVNITDFNDDSSFDYNWWGVNDISGLIFGVDTNNHYILNITNLTSLDDVKFGDTLSFMFLVLNTTLTNDGVEYLPYFVVNGTYNGQEFVVDNTSNFIGDLTIASAGIQVINGTLDNQDVNLEFSARKGNVTVNITVTENLDGSVTITVTVTDEDGDPVHDYAVDIDIDGVTVGSIITDENGTGSLTIPKGTLTGGNHTVTATFDGGDDYNNATGSAEFYIKLGSNLSINVPKNATSGKKTTITGKLVDKNGNPIAGANLTVVIDGKSYNVVTGADGSWSLSYTPSKAGNFTAKVYYAGDSTYSASTGSVAYTVYKGSGTEDSNPNIKLVKRANSKAVRHGNIVYMKWLTFKNFGGSGSGTVSAQVLYKNLKYKLWKVYNKKLNYKYAANRIKFKISLKAGKTFKLKLKVYRPIKQK</sequence>
<feature type="domain" description="Big-1" evidence="3">
    <location>
        <begin position="508"/>
        <end position="607"/>
    </location>
</feature>
<dbReference type="InterPro" id="IPR008964">
    <property type="entry name" value="Invasin/intimin_cell_adhesion"/>
</dbReference>